<proteinExistence type="predicted"/>
<dbReference type="AlphaFoldDB" id="A0A0K2V0M7"/>
<sequence length="59" mass="6785">RNVPETIKCPCLFPSPPPPFSQLIVTDLLLNSFRTIGRKYFYRKTICQTDISPKVHLGH</sequence>
<dbReference type="EMBL" id="HACA01026494">
    <property type="protein sequence ID" value="CDW43855.1"/>
    <property type="molecule type" value="Transcribed_RNA"/>
</dbReference>
<organism evidence="1">
    <name type="scientific">Lepeophtheirus salmonis</name>
    <name type="common">Salmon louse</name>
    <name type="synonym">Caligus salmonis</name>
    <dbReference type="NCBI Taxonomy" id="72036"/>
    <lineage>
        <taxon>Eukaryota</taxon>
        <taxon>Metazoa</taxon>
        <taxon>Ecdysozoa</taxon>
        <taxon>Arthropoda</taxon>
        <taxon>Crustacea</taxon>
        <taxon>Multicrustacea</taxon>
        <taxon>Hexanauplia</taxon>
        <taxon>Copepoda</taxon>
        <taxon>Siphonostomatoida</taxon>
        <taxon>Caligidae</taxon>
        <taxon>Lepeophtheirus</taxon>
    </lineage>
</organism>
<feature type="non-terminal residue" evidence="1">
    <location>
        <position position="1"/>
    </location>
</feature>
<reference evidence="1" key="1">
    <citation type="submission" date="2014-05" db="EMBL/GenBank/DDBJ databases">
        <authorList>
            <person name="Chronopoulou M."/>
        </authorList>
    </citation>
    <scope>NUCLEOTIDE SEQUENCE</scope>
    <source>
        <tissue evidence="1">Whole organism</tissue>
    </source>
</reference>
<accession>A0A0K2V0M7</accession>
<protein>
    <submittedName>
        <fullName evidence="1">Uncharacterized protein</fullName>
    </submittedName>
</protein>
<evidence type="ECO:0000313" key="1">
    <source>
        <dbReference type="EMBL" id="CDW43855.1"/>
    </source>
</evidence>
<name>A0A0K2V0M7_LEPSM</name>